<keyword evidence="4" id="KW-1185">Reference proteome</keyword>
<feature type="compositionally biased region" description="Low complexity" evidence="1">
    <location>
        <begin position="24"/>
        <end position="56"/>
    </location>
</feature>
<feature type="compositionally biased region" description="Gly residues" evidence="1">
    <location>
        <begin position="177"/>
        <end position="189"/>
    </location>
</feature>
<feature type="region of interest" description="Disordered" evidence="1">
    <location>
        <begin position="169"/>
        <end position="189"/>
    </location>
</feature>
<evidence type="ECO:0008006" key="5">
    <source>
        <dbReference type="Google" id="ProtNLM"/>
    </source>
</evidence>
<reference evidence="3 4" key="1">
    <citation type="submission" date="2024-03" db="EMBL/GenBank/DDBJ databases">
        <title>Natural products discovery in diverse microorganisms through a two-stage MS feature dereplication strategy.</title>
        <authorList>
            <person name="Zhang R."/>
        </authorList>
    </citation>
    <scope>NUCLEOTIDE SEQUENCE [LARGE SCALE GENOMIC DNA]</scope>
    <source>
        <strain evidence="3 4">18930</strain>
    </source>
</reference>
<keyword evidence="2" id="KW-0732">Signal</keyword>
<evidence type="ECO:0000313" key="4">
    <source>
        <dbReference type="Proteomes" id="UP001432000"/>
    </source>
</evidence>
<name>A0ABZ2PHD0_9NOCA</name>
<proteinExistence type="predicted"/>
<evidence type="ECO:0000256" key="1">
    <source>
        <dbReference type="SAM" id="MobiDB-lite"/>
    </source>
</evidence>
<feature type="region of interest" description="Disordered" evidence="1">
    <location>
        <begin position="24"/>
        <end position="79"/>
    </location>
</feature>
<dbReference type="RefSeq" id="WP_338888846.1">
    <property type="nucleotide sequence ID" value="NZ_CP147846.1"/>
</dbReference>
<gene>
    <name evidence="3" type="ORF">WDS16_25820</name>
</gene>
<organism evidence="3 4">
    <name type="scientific">Rhodococcus sovatensis</name>
    <dbReference type="NCBI Taxonomy" id="1805840"/>
    <lineage>
        <taxon>Bacteria</taxon>
        <taxon>Bacillati</taxon>
        <taxon>Actinomycetota</taxon>
        <taxon>Actinomycetes</taxon>
        <taxon>Mycobacteriales</taxon>
        <taxon>Nocardiaceae</taxon>
        <taxon>Rhodococcus</taxon>
    </lineage>
</organism>
<dbReference type="Proteomes" id="UP001432000">
    <property type="component" value="Chromosome"/>
</dbReference>
<accession>A0ABZ2PHD0</accession>
<feature type="chain" id="PRO_5045938700" description="Lipoprotein" evidence="2">
    <location>
        <begin position="21"/>
        <end position="189"/>
    </location>
</feature>
<dbReference type="PROSITE" id="PS51257">
    <property type="entry name" value="PROKAR_LIPOPROTEIN"/>
    <property type="match status" value="1"/>
</dbReference>
<feature type="signal peptide" evidence="2">
    <location>
        <begin position="1"/>
        <end position="20"/>
    </location>
</feature>
<dbReference type="EMBL" id="CP147846">
    <property type="protein sequence ID" value="WXG68565.1"/>
    <property type="molecule type" value="Genomic_DNA"/>
</dbReference>
<protein>
    <recommendedName>
        <fullName evidence="5">Lipoprotein</fullName>
    </recommendedName>
</protein>
<evidence type="ECO:0000313" key="3">
    <source>
        <dbReference type="EMBL" id="WXG68565.1"/>
    </source>
</evidence>
<sequence>MSNRPAAAFLLTVVTALALAGCTTDTDDAAPTPSTTTSGSPTSAAPTSPMQASTSPEAPPLVPPTAVASVPPPPVDQPPTTFVEPVIVEPPGPTECADCAFTPTEPAGPPPNPVDWRGFPLGTTCGPVSCTSPDGLIFVNPDAVPGLGGQTFDLCDHTYCAPPGLQIIPGPLPSTGSSGGGGGLPTAPR</sequence>
<evidence type="ECO:0000256" key="2">
    <source>
        <dbReference type="SAM" id="SignalP"/>
    </source>
</evidence>